<keyword evidence="7" id="KW-0325">Glycoprotein</keyword>
<keyword evidence="5" id="KW-0964">Secreted</keyword>
<evidence type="ECO:0000313" key="14">
    <source>
        <dbReference type="EMBL" id="KAF1954418.1"/>
    </source>
</evidence>
<keyword evidence="9" id="KW-0119">Carbohydrate metabolism</keyword>
<evidence type="ECO:0000256" key="2">
    <source>
        <dbReference type="ARBA" id="ARBA00004613"/>
    </source>
</evidence>
<dbReference type="InterPro" id="IPR029411">
    <property type="entry name" value="RG-lyase_III"/>
</dbReference>
<dbReference type="Gene3D" id="2.60.40.1120">
    <property type="entry name" value="Carboxypeptidase-like, regulatory domain"/>
    <property type="match status" value="1"/>
</dbReference>
<dbReference type="SUPFAM" id="SSF49452">
    <property type="entry name" value="Starch-binding domain-like"/>
    <property type="match status" value="1"/>
</dbReference>
<dbReference type="Pfam" id="PF14686">
    <property type="entry name" value="fn3_3"/>
    <property type="match status" value="1"/>
</dbReference>
<evidence type="ECO:0000259" key="12">
    <source>
        <dbReference type="Pfam" id="PF14683"/>
    </source>
</evidence>
<protein>
    <recommendedName>
        <fullName evidence="4">rhamnogalacturonan endolyase</fullName>
        <ecNumber evidence="4">4.2.2.23</ecNumber>
    </recommendedName>
</protein>
<dbReference type="GO" id="GO:0102210">
    <property type="term" value="F:rhamnogalacturonan endolyase activity"/>
    <property type="evidence" value="ECO:0007669"/>
    <property type="project" value="UniProtKB-EC"/>
</dbReference>
<evidence type="ECO:0000256" key="4">
    <source>
        <dbReference type="ARBA" id="ARBA00012437"/>
    </source>
</evidence>
<reference evidence="14" key="1">
    <citation type="journal article" date="2020" name="Stud. Mycol.">
        <title>101 Dothideomycetes genomes: a test case for predicting lifestyles and emergence of pathogens.</title>
        <authorList>
            <person name="Haridas S."/>
            <person name="Albert R."/>
            <person name="Binder M."/>
            <person name="Bloem J."/>
            <person name="Labutti K."/>
            <person name="Salamov A."/>
            <person name="Andreopoulos B."/>
            <person name="Baker S."/>
            <person name="Barry K."/>
            <person name="Bills G."/>
            <person name="Bluhm B."/>
            <person name="Cannon C."/>
            <person name="Castanera R."/>
            <person name="Culley D."/>
            <person name="Daum C."/>
            <person name="Ezra D."/>
            <person name="Gonzalez J."/>
            <person name="Henrissat B."/>
            <person name="Kuo A."/>
            <person name="Liang C."/>
            <person name="Lipzen A."/>
            <person name="Lutzoni F."/>
            <person name="Magnuson J."/>
            <person name="Mondo S."/>
            <person name="Nolan M."/>
            <person name="Ohm R."/>
            <person name="Pangilinan J."/>
            <person name="Park H.-J."/>
            <person name="Ramirez L."/>
            <person name="Alfaro M."/>
            <person name="Sun H."/>
            <person name="Tritt A."/>
            <person name="Yoshinaga Y."/>
            <person name="Zwiers L.-H."/>
            <person name="Turgeon B."/>
            <person name="Goodwin S."/>
            <person name="Spatafora J."/>
            <person name="Crous P."/>
            <person name="Grigoriev I."/>
        </authorList>
    </citation>
    <scope>NUCLEOTIDE SEQUENCE</scope>
    <source>
        <strain evidence="14">CBS 675.92</strain>
    </source>
</reference>
<dbReference type="PANTHER" id="PTHR32018:SF9">
    <property type="entry name" value="RHAMNOGALACTURONATE LYASE B"/>
    <property type="match status" value="1"/>
</dbReference>
<keyword evidence="8 14" id="KW-0456">Lyase</keyword>
<accession>A0A6A5TPQ7</accession>
<evidence type="ECO:0000313" key="15">
    <source>
        <dbReference type="Proteomes" id="UP000800035"/>
    </source>
</evidence>
<evidence type="ECO:0000256" key="11">
    <source>
        <dbReference type="SAM" id="SignalP"/>
    </source>
</evidence>
<dbReference type="SUPFAM" id="SSF49785">
    <property type="entry name" value="Galactose-binding domain-like"/>
    <property type="match status" value="1"/>
</dbReference>
<comment type="subcellular location">
    <subcellularLocation>
        <location evidence="2">Secreted</location>
    </subcellularLocation>
</comment>
<dbReference type="InterPro" id="IPR051850">
    <property type="entry name" value="Polysacch_Lyase_4"/>
</dbReference>
<keyword evidence="15" id="KW-1185">Reference proteome</keyword>
<keyword evidence="6 11" id="KW-0732">Signal</keyword>
<organism evidence="14 15">
    <name type="scientific">Byssothecium circinans</name>
    <dbReference type="NCBI Taxonomy" id="147558"/>
    <lineage>
        <taxon>Eukaryota</taxon>
        <taxon>Fungi</taxon>
        <taxon>Dikarya</taxon>
        <taxon>Ascomycota</taxon>
        <taxon>Pezizomycotina</taxon>
        <taxon>Dothideomycetes</taxon>
        <taxon>Pleosporomycetidae</taxon>
        <taxon>Pleosporales</taxon>
        <taxon>Massarineae</taxon>
        <taxon>Massarinaceae</taxon>
        <taxon>Byssothecium</taxon>
    </lineage>
</organism>
<dbReference type="EC" id="4.2.2.23" evidence="4"/>
<dbReference type="InterPro" id="IPR011013">
    <property type="entry name" value="Gal_mutarotase_sf_dom"/>
</dbReference>
<evidence type="ECO:0000259" key="13">
    <source>
        <dbReference type="Pfam" id="PF14686"/>
    </source>
</evidence>
<evidence type="ECO:0000256" key="1">
    <source>
        <dbReference type="ARBA" id="ARBA00001324"/>
    </source>
</evidence>
<evidence type="ECO:0000256" key="10">
    <source>
        <dbReference type="ARBA" id="ARBA00023326"/>
    </source>
</evidence>
<evidence type="ECO:0000256" key="5">
    <source>
        <dbReference type="ARBA" id="ARBA00022525"/>
    </source>
</evidence>
<comment type="similarity">
    <text evidence="3">Belongs to the polysaccharide lyase 4 family.</text>
</comment>
<dbReference type="Gene3D" id="2.70.98.10">
    <property type="match status" value="1"/>
</dbReference>
<dbReference type="InterPro" id="IPR029413">
    <property type="entry name" value="RG-lyase_II"/>
</dbReference>
<feature type="signal peptide" evidence="11">
    <location>
        <begin position="1"/>
        <end position="23"/>
    </location>
</feature>
<feature type="chain" id="PRO_5025598617" description="rhamnogalacturonan endolyase" evidence="11">
    <location>
        <begin position="24"/>
        <end position="644"/>
    </location>
</feature>
<dbReference type="GO" id="GO:0000272">
    <property type="term" value="P:polysaccharide catabolic process"/>
    <property type="evidence" value="ECO:0007669"/>
    <property type="project" value="UniProtKB-KW"/>
</dbReference>
<dbReference type="Pfam" id="PF14683">
    <property type="entry name" value="CBM-like"/>
    <property type="match status" value="1"/>
</dbReference>
<keyword evidence="10" id="KW-0624">Polysaccharide degradation</keyword>
<dbReference type="Proteomes" id="UP000800035">
    <property type="component" value="Unassembled WGS sequence"/>
</dbReference>
<feature type="domain" description="Rhamnogalacturonan lyase" evidence="13">
    <location>
        <begin position="336"/>
        <end position="412"/>
    </location>
</feature>
<dbReference type="InterPro" id="IPR014718">
    <property type="entry name" value="GH-type_carb-bd"/>
</dbReference>
<evidence type="ECO:0000256" key="6">
    <source>
        <dbReference type="ARBA" id="ARBA00022729"/>
    </source>
</evidence>
<dbReference type="InterPro" id="IPR013784">
    <property type="entry name" value="Carb-bd-like_fold"/>
</dbReference>
<dbReference type="InterPro" id="IPR008979">
    <property type="entry name" value="Galactose-bd-like_sf"/>
</dbReference>
<evidence type="ECO:0000256" key="8">
    <source>
        <dbReference type="ARBA" id="ARBA00023239"/>
    </source>
</evidence>
<dbReference type="EMBL" id="ML976999">
    <property type="protein sequence ID" value="KAF1954418.1"/>
    <property type="molecule type" value="Genomic_DNA"/>
</dbReference>
<dbReference type="OrthoDB" id="2130367at2759"/>
<dbReference type="PANTHER" id="PTHR32018">
    <property type="entry name" value="RHAMNOGALACTURONATE LYASE FAMILY PROTEIN"/>
    <property type="match status" value="1"/>
</dbReference>
<comment type="catalytic activity">
    <reaction evidence="1">
        <text>Endotype eliminative cleavage of L-alpha-rhamnopyranosyl-(1-&gt;4)-alpha-D-galactopyranosyluronic acid bonds of rhamnogalacturonan I domains in ramified hairy regions of pectin leaving L-rhamnopyranose at the reducing end and 4-deoxy-4,5-unsaturated D-galactopyranosyluronic acid at the non-reducing end.</text>
        <dbReference type="EC" id="4.2.2.23"/>
    </reaction>
</comment>
<gene>
    <name evidence="14" type="ORF">CC80DRAFT_476167</name>
</gene>
<dbReference type="CDD" id="cd10320">
    <property type="entry name" value="RGL4_N"/>
    <property type="match status" value="1"/>
</dbReference>
<dbReference type="GO" id="GO:0030246">
    <property type="term" value="F:carbohydrate binding"/>
    <property type="evidence" value="ECO:0007669"/>
    <property type="project" value="InterPro"/>
</dbReference>
<feature type="domain" description="Rhamnogalacturonan lyase" evidence="12">
    <location>
        <begin position="426"/>
        <end position="641"/>
    </location>
</feature>
<dbReference type="CDD" id="cd10316">
    <property type="entry name" value="RGL4_M"/>
    <property type="match status" value="1"/>
</dbReference>
<sequence>MAVSIFKLATIIVLSSWASIALAAIKSSEDTSAINISNDRLSFSVSKSTGSITKLSLDGQNLLGTGRGPYLDCHCIESGFWTPGNGATYKLVKGTDDAGKAYAGAVMSQNYQNTGKVLEQYWFLRDGETGMHVFARVAYKNSATPSGGELGELRQLFRPSSSIWTHLSSSDEMYGPLPDTSGAPTVQDAAWYVGGNKDHPYVKQVSDYFTKYMFSEEWRNQIVHGMYGDGSKSGDGSAFGAWLVMNTKDTYFGGPTHSDLTVDGIVYNYLENSFHSQQYYYFNKGAKGTTLQQLRSDAAKTATTNWTPFYDSIAQHVPNLVPSTSRGTFKASITLPKGATRAIAVLSLNNADFQDSDADAKAYQYWAEIPTSGTVTIPSVKASTYRLTIYASGIFGQYTQDNIPISAGATQTVTATWTPEAAGTELFRLGTPDRSSGEFLHGSQPDTSKPLNAPQYRLYWAVHDFPTDFPSGVKYHVGASSPAHDWNSVHWSVFGGKANSLRPNPYYTNVSTWTLTFDASAAQLAGKKTATFTVQLAGAKTSAGNTDGEEGGDKPWKDLPYTVVVNGIQLPVWTIPARHSSSCAVRSAKTCYTTSNKFVFEAGVLREGVNEILLKLPERATAPETAVLPESVYVQYDALRLEVA</sequence>
<proteinExistence type="inferred from homology"/>
<name>A0A6A5TPQ7_9PLEO</name>
<evidence type="ECO:0000256" key="7">
    <source>
        <dbReference type="ARBA" id="ARBA00023180"/>
    </source>
</evidence>
<dbReference type="SUPFAM" id="SSF74650">
    <property type="entry name" value="Galactose mutarotase-like"/>
    <property type="match status" value="1"/>
</dbReference>
<dbReference type="GO" id="GO:0005576">
    <property type="term" value="C:extracellular region"/>
    <property type="evidence" value="ECO:0007669"/>
    <property type="project" value="UniProtKB-SubCell"/>
</dbReference>
<evidence type="ECO:0000256" key="3">
    <source>
        <dbReference type="ARBA" id="ARBA00010418"/>
    </source>
</evidence>
<dbReference type="AlphaFoldDB" id="A0A6A5TPQ7"/>
<evidence type="ECO:0000256" key="9">
    <source>
        <dbReference type="ARBA" id="ARBA00023277"/>
    </source>
</evidence>